<gene>
    <name evidence="1" type="ORF">OCBIM_22031727mg</name>
</gene>
<evidence type="ECO:0000313" key="1">
    <source>
        <dbReference type="EMBL" id="KOF77740.1"/>
    </source>
</evidence>
<dbReference type="EMBL" id="KQ421328">
    <property type="protein sequence ID" value="KOF77740.1"/>
    <property type="molecule type" value="Genomic_DNA"/>
</dbReference>
<feature type="non-terminal residue" evidence="1">
    <location>
        <position position="51"/>
    </location>
</feature>
<accession>A0A0L8GMC1</accession>
<organism evidence="1">
    <name type="scientific">Octopus bimaculoides</name>
    <name type="common">California two-spotted octopus</name>
    <dbReference type="NCBI Taxonomy" id="37653"/>
    <lineage>
        <taxon>Eukaryota</taxon>
        <taxon>Metazoa</taxon>
        <taxon>Spiralia</taxon>
        <taxon>Lophotrochozoa</taxon>
        <taxon>Mollusca</taxon>
        <taxon>Cephalopoda</taxon>
        <taxon>Coleoidea</taxon>
        <taxon>Octopodiformes</taxon>
        <taxon>Octopoda</taxon>
        <taxon>Incirrata</taxon>
        <taxon>Octopodidae</taxon>
        <taxon>Octopus</taxon>
    </lineage>
</organism>
<name>A0A0L8GMC1_OCTBM</name>
<sequence>MEHILKYMQLHTHIHQNTRSYTNMNVHRYPDTATLMHTPTYTDTSFYIHSI</sequence>
<protein>
    <submittedName>
        <fullName evidence="1">Uncharacterized protein</fullName>
    </submittedName>
</protein>
<proteinExistence type="predicted"/>
<reference evidence="1" key="1">
    <citation type="submission" date="2015-07" db="EMBL/GenBank/DDBJ databases">
        <title>MeaNS - Measles Nucleotide Surveillance Program.</title>
        <authorList>
            <person name="Tran T."/>
            <person name="Druce J."/>
        </authorList>
    </citation>
    <scope>NUCLEOTIDE SEQUENCE</scope>
    <source>
        <strain evidence="1">UCB-OBI-ISO-001</strain>
        <tissue evidence="1">Gonad</tissue>
    </source>
</reference>
<dbReference type="AlphaFoldDB" id="A0A0L8GMC1"/>